<protein>
    <recommendedName>
        <fullName evidence="5">Glycosyltransferase</fullName>
        <ecNumber evidence="5">2.4.1.-</ecNumber>
    </recommendedName>
</protein>
<keyword evidence="3 4" id="KW-0808">Transferase</keyword>
<dbReference type="EMBL" id="KV019599">
    <property type="protein sequence ID" value="KZV15893.1"/>
    <property type="molecule type" value="Genomic_DNA"/>
</dbReference>
<reference evidence="7 8" key="1">
    <citation type="journal article" date="2015" name="Proc. Natl. Acad. Sci. U.S.A.">
        <title>The resurrection genome of Boea hygrometrica: A blueprint for survival of dehydration.</title>
        <authorList>
            <person name="Xiao L."/>
            <person name="Yang G."/>
            <person name="Zhang L."/>
            <person name="Yang X."/>
            <person name="Zhao S."/>
            <person name="Ji Z."/>
            <person name="Zhou Q."/>
            <person name="Hu M."/>
            <person name="Wang Y."/>
            <person name="Chen M."/>
            <person name="Xu Y."/>
            <person name="Jin H."/>
            <person name="Xiao X."/>
            <person name="Hu G."/>
            <person name="Bao F."/>
            <person name="Hu Y."/>
            <person name="Wan P."/>
            <person name="Li L."/>
            <person name="Deng X."/>
            <person name="Kuang T."/>
            <person name="Xiang C."/>
            <person name="Zhu J.K."/>
            <person name="Oliver M.J."/>
            <person name="He Y."/>
        </authorList>
    </citation>
    <scope>NUCLEOTIDE SEQUENCE [LARGE SCALE GENOMIC DNA]</scope>
    <source>
        <strain evidence="8">cv. XS01</strain>
    </source>
</reference>
<dbReference type="InterPro" id="IPR058980">
    <property type="entry name" value="Glyco_transf_N"/>
</dbReference>
<keyword evidence="2 4" id="KW-0328">Glycosyltransferase</keyword>
<evidence type="ECO:0000259" key="6">
    <source>
        <dbReference type="Pfam" id="PF26168"/>
    </source>
</evidence>
<dbReference type="GO" id="GO:0016138">
    <property type="term" value="P:glycoside biosynthetic process"/>
    <property type="evidence" value="ECO:0007669"/>
    <property type="project" value="UniProtKB-ARBA"/>
</dbReference>
<dbReference type="CDD" id="cd03784">
    <property type="entry name" value="GT1_Gtf-like"/>
    <property type="match status" value="1"/>
</dbReference>
<dbReference type="Gene3D" id="3.40.50.2000">
    <property type="entry name" value="Glycogen Phosphorylase B"/>
    <property type="match status" value="2"/>
</dbReference>
<dbReference type="EC" id="2.4.1.-" evidence="5"/>
<dbReference type="Pfam" id="PF00201">
    <property type="entry name" value="UDPGT"/>
    <property type="match status" value="1"/>
</dbReference>
<dbReference type="SUPFAM" id="SSF53756">
    <property type="entry name" value="UDP-Glycosyltransferase/glycogen phosphorylase"/>
    <property type="match status" value="1"/>
</dbReference>
<dbReference type="InterPro" id="IPR035595">
    <property type="entry name" value="UDP_glycos_trans_CS"/>
</dbReference>
<feature type="domain" description="Glycosyltransferase N-terminal" evidence="6">
    <location>
        <begin position="81"/>
        <end position="233"/>
    </location>
</feature>
<evidence type="ECO:0000256" key="4">
    <source>
        <dbReference type="RuleBase" id="RU003718"/>
    </source>
</evidence>
<proteinExistence type="inferred from homology"/>
<dbReference type="PROSITE" id="PS00375">
    <property type="entry name" value="UDPGT"/>
    <property type="match status" value="1"/>
</dbReference>
<name>A0A2Z7A486_9LAMI</name>
<evidence type="ECO:0000256" key="3">
    <source>
        <dbReference type="ARBA" id="ARBA00022679"/>
    </source>
</evidence>
<dbReference type="GO" id="GO:0008194">
    <property type="term" value="F:UDP-glycosyltransferase activity"/>
    <property type="evidence" value="ECO:0007669"/>
    <property type="project" value="InterPro"/>
</dbReference>
<gene>
    <name evidence="7" type="ORF">F511_14532</name>
</gene>
<dbReference type="InterPro" id="IPR002213">
    <property type="entry name" value="UDP_glucos_trans"/>
</dbReference>
<evidence type="ECO:0000313" key="8">
    <source>
        <dbReference type="Proteomes" id="UP000250235"/>
    </source>
</evidence>
<evidence type="ECO:0000256" key="2">
    <source>
        <dbReference type="ARBA" id="ARBA00022676"/>
    </source>
</evidence>
<dbReference type="FunFam" id="3.40.50.2000:FF:000060">
    <property type="entry name" value="Glycosyltransferase"/>
    <property type="match status" value="1"/>
</dbReference>
<evidence type="ECO:0000256" key="1">
    <source>
        <dbReference type="ARBA" id="ARBA00009995"/>
    </source>
</evidence>
<dbReference type="Proteomes" id="UP000250235">
    <property type="component" value="Unassembled WGS sequence"/>
</dbReference>
<dbReference type="PANTHER" id="PTHR48044">
    <property type="entry name" value="GLYCOSYLTRANSFERASE"/>
    <property type="match status" value="1"/>
</dbReference>
<dbReference type="AlphaFoldDB" id="A0A2Z7A486"/>
<feature type="domain" description="Glycosyltransferase N-terminal" evidence="6">
    <location>
        <begin position="23"/>
        <end position="77"/>
    </location>
</feature>
<organism evidence="7 8">
    <name type="scientific">Dorcoceras hygrometricum</name>
    <dbReference type="NCBI Taxonomy" id="472368"/>
    <lineage>
        <taxon>Eukaryota</taxon>
        <taxon>Viridiplantae</taxon>
        <taxon>Streptophyta</taxon>
        <taxon>Embryophyta</taxon>
        <taxon>Tracheophyta</taxon>
        <taxon>Spermatophyta</taxon>
        <taxon>Magnoliopsida</taxon>
        <taxon>eudicotyledons</taxon>
        <taxon>Gunneridae</taxon>
        <taxon>Pentapetalae</taxon>
        <taxon>asterids</taxon>
        <taxon>lamiids</taxon>
        <taxon>Lamiales</taxon>
        <taxon>Gesneriaceae</taxon>
        <taxon>Didymocarpoideae</taxon>
        <taxon>Trichosporeae</taxon>
        <taxon>Loxocarpinae</taxon>
        <taxon>Dorcoceras</taxon>
    </lineage>
</organism>
<dbReference type="OrthoDB" id="5835829at2759"/>
<evidence type="ECO:0000313" key="7">
    <source>
        <dbReference type="EMBL" id="KZV15893.1"/>
    </source>
</evidence>
<keyword evidence="8" id="KW-1185">Reference proteome</keyword>
<sequence>MAAAVGGSLPEHGCQENDIERHQVVVVMLPLPAQGHLNQLLHLSRLIAAYNIPVYYVSTATHNRQAKLRVHGWDPLSTSNPLFNSVSQLRQPFAALVRSLSRIAANRIVIIHDSMMSSVVQDFVSIPKAESYVFHSVSAFAIFCFFREEAEKSTINTVPLNEKILQELQIPSLEDCFTEEFMELIAREHEYIALTSGSLYNSSRVFEGEFMGFIKKLSEEQNKKHWAIGPFNPMNFTTKNEDGSRHESLKWLDKQPPESVVLISFGTTISLPDEQIKNLATGLEESEVKFIWVFRDADRGENSAAGDQDRRAELPEHFEERVKERGIILRDWAPQLEILNHSATGGFLSHCGWNSCMESISMGVPVAAWPMHSDQPRNTVLITKVLKIGIVVKDWARRHEVVDAEAISMALRRLMNSEEGKEMRRRAAELSRVVRRSVEEGGVTRLELDSFIAHVRR</sequence>
<dbReference type="PANTHER" id="PTHR48044:SF22">
    <property type="entry name" value="GLYCOSYLTRANSFERASE"/>
    <property type="match status" value="1"/>
</dbReference>
<dbReference type="Pfam" id="PF26168">
    <property type="entry name" value="Glyco_transf_N"/>
    <property type="match status" value="2"/>
</dbReference>
<comment type="similarity">
    <text evidence="1 4">Belongs to the UDP-glycosyltransferase family.</text>
</comment>
<accession>A0A2Z7A486</accession>
<evidence type="ECO:0000256" key="5">
    <source>
        <dbReference type="RuleBase" id="RU362057"/>
    </source>
</evidence>